<feature type="compositionally biased region" description="Low complexity" evidence="2">
    <location>
        <begin position="26"/>
        <end position="44"/>
    </location>
</feature>
<dbReference type="InterPro" id="IPR029051">
    <property type="entry name" value="DUF4352"/>
</dbReference>
<accession>A0AA44UVB9</accession>
<evidence type="ECO:0000259" key="3">
    <source>
        <dbReference type="Pfam" id="PF11611"/>
    </source>
</evidence>
<dbReference type="Proteomes" id="UP000232453">
    <property type="component" value="Unassembled WGS sequence"/>
</dbReference>
<feature type="region of interest" description="Disordered" evidence="2">
    <location>
        <begin position="1"/>
        <end position="57"/>
    </location>
</feature>
<proteinExistence type="predicted"/>
<comment type="caution">
    <text evidence="4">The sequence shown here is derived from an EMBL/GenBank/DDBJ whole genome shotgun (WGS) entry which is preliminary data.</text>
</comment>
<name>A0AA44UVB9_PSEA5</name>
<evidence type="ECO:0000256" key="2">
    <source>
        <dbReference type="SAM" id="MobiDB-lite"/>
    </source>
</evidence>
<protein>
    <submittedName>
        <fullName evidence="4">Uncharacterized protein DUF4352</fullName>
    </submittedName>
</protein>
<feature type="compositionally biased region" description="Low complexity" evidence="2">
    <location>
        <begin position="1"/>
        <end position="12"/>
    </location>
</feature>
<dbReference type="Gene3D" id="2.60.40.1240">
    <property type="match status" value="1"/>
</dbReference>
<dbReference type="EMBL" id="PHUJ01000001">
    <property type="protein sequence ID" value="PKB41407.1"/>
    <property type="molecule type" value="Genomic_DNA"/>
</dbReference>
<reference evidence="4 5" key="1">
    <citation type="submission" date="2017-11" db="EMBL/GenBank/DDBJ databases">
        <title>Sequencing the genomes of 1000 actinobacteria strains.</title>
        <authorList>
            <person name="Klenk H.-P."/>
        </authorList>
    </citation>
    <scope>NUCLEOTIDE SEQUENCE [LARGE SCALE GENOMIC DNA]</scope>
    <source>
        <strain evidence="4 5">DSM 44104</strain>
    </source>
</reference>
<dbReference type="Pfam" id="PF11611">
    <property type="entry name" value="DUF4352"/>
    <property type="match status" value="1"/>
</dbReference>
<evidence type="ECO:0000313" key="5">
    <source>
        <dbReference type="Proteomes" id="UP000232453"/>
    </source>
</evidence>
<organism evidence="4 5">
    <name type="scientific">Pseudonocardia alni</name>
    <name type="common">Amycolata alni</name>
    <dbReference type="NCBI Taxonomy" id="33907"/>
    <lineage>
        <taxon>Bacteria</taxon>
        <taxon>Bacillati</taxon>
        <taxon>Actinomycetota</taxon>
        <taxon>Actinomycetes</taxon>
        <taxon>Pseudonocardiales</taxon>
        <taxon>Pseudonocardiaceae</taxon>
        <taxon>Pseudonocardia</taxon>
    </lineage>
</organism>
<evidence type="ECO:0000313" key="4">
    <source>
        <dbReference type="EMBL" id="PKB41407.1"/>
    </source>
</evidence>
<evidence type="ECO:0000256" key="1">
    <source>
        <dbReference type="ARBA" id="ARBA00022729"/>
    </source>
</evidence>
<gene>
    <name evidence="4" type="ORF">ATL51_0073</name>
</gene>
<keyword evidence="1" id="KW-0732">Signal</keyword>
<dbReference type="InterPro" id="IPR029050">
    <property type="entry name" value="Immunoprotect_excell_Ig-like"/>
</dbReference>
<dbReference type="AlphaFoldDB" id="A0AA44UVB9"/>
<feature type="domain" description="DUF4352" evidence="3">
    <location>
        <begin position="126"/>
        <end position="214"/>
    </location>
</feature>
<sequence>MPDVTTPYGPNSPQNPPPTGLDPLASPSTGSPSSGGPPQQQWAATPPPPPEPPKKKGGKLRWVVAVVGLLVLVGMINGGKDEPADTTAAAAPAAAAPASAAPAQAEAVPAAEENADGYGKKTASFGEEVNAGGMIVTAQAPKELSQPYLGTQACATVTLRNEADSQKSFSPFDWKFRTKDGVEVTANIPFNADKALNTGQLTPGGKVSGQVCADTQTTGVTTVVYNPGFGIMHEITFQ</sequence>